<organism evidence="2 3">
    <name type="scientific">Tibeticola sediminis</name>
    <dbReference type="NCBI Taxonomy" id="1917811"/>
    <lineage>
        <taxon>Bacteria</taxon>
        <taxon>Pseudomonadati</taxon>
        <taxon>Pseudomonadota</taxon>
        <taxon>Betaproteobacteria</taxon>
        <taxon>Burkholderiales</taxon>
        <taxon>Comamonadaceae</taxon>
        <taxon>Tibeticola</taxon>
    </lineage>
</organism>
<dbReference type="Proteomes" id="UP000272193">
    <property type="component" value="Unassembled WGS sequence"/>
</dbReference>
<gene>
    <name evidence="2" type="ORF">EDC62_1006</name>
</gene>
<feature type="compositionally biased region" description="Low complexity" evidence="1">
    <location>
        <begin position="106"/>
        <end position="115"/>
    </location>
</feature>
<dbReference type="InterPro" id="IPR021244">
    <property type="entry name" value="DUF2802"/>
</dbReference>
<dbReference type="Pfam" id="PF10975">
    <property type="entry name" value="DUF2802"/>
    <property type="match status" value="1"/>
</dbReference>
<keyword evidence="3" id="KW-1185">Reference proteome</keyword>
<protein>
    <submittedName>
        <fullName evidence="2">Uncharacterized protein DUF2802</fullName>
    </submittedName>
</protein>
<proteinExistence type="predicted"/>
<accession>A0A3N4VC90</accession>
<evidence type="ECO:0000313" key="3">
    <source>
        <dbReference type="Proteomes" id="UP000272193"/>
    </source>
</evidence>
<feature type="region of interest" description="Disordered" evidence="1">
    <location>
        <begin position="41"/>
        <end position="115"/>
    </location>
</feature>
<dbReference type="AlphaFoldDB" id="A0A3N4VC90"/>
<evidence type="ECO:0000256" key="1">
    <source>
        <dbReference type="SAM" id="MobiDB-lite"/>
    </source>
</evidence>
<feature type="compositionally biased region" description="Low complexity" evidence="1">
    <location>
        <begin position="85"/>
        <end position="95"/>
    </location>
</feature>
<comment type="caution">
    <text evidence="2">The sequence shown here is derived from an EMBL/GenBank/DDBJ whole genome shotgun (WGS) entry which is preliminary data.</text>
</comment>
<evidence type="ECO:0000313" key="2">
    <source>
        <dbReference type="EMBL" id="RPE70524.1"/>
    </source>
</evidence>
<name>A0A3N4VC90_9BURK</name>
<reference evidence="2 3" key="1">
    <citation type="submission" date="2018-11" db="EMBL/GenBank/DDBJ databases">
        <title>Genomic Encyclopedia of Type Strains, Phase IV (KMG-IV): sequencing the most valuable type-strain genomes for metagenomic binning, comparative biology and taxonomic classification.</title>
        <authorList>
            <person name="Goeker M."/>
        </authorList>
    </citation>
    <scope>NUCLEOTIDE SEQUENCE [LARGE SCALE GENOMIC DNA]</scope>
    <source>
        <strain evidence="2 3">DSM 101684</strain>
    </source>
</reference>
<dbReference type="EMBL" id="RKQL01000002">
    <property type="protein sequence ID" value="RPE70524.1"/>
    <property type="molecule type" value="Genomic_DNA"/>
</dbReference>
<sequence>MFWAVPMALLALVLVLALLALRRLAAEALRQSEEIAALRRRIESTPSESDSAATPPESESLRQAQAFREPVWHPQPLGSPPTPVPSAGRVGAAPGVGVGRAEPKAEAAAGDAVAGPVGDAQVPTAGAASPDAALLEQEMRALMARLVEQGRSVREIAALVGLSEAEAELMVRLHQGAR</sequence>